<keyword evidence="1" id="KW-0812">Transmembrane</keyword>
<name>A0A4R6U4U8_9BACI</name>
<feature type="transmembrane region" description="Helical" evidence="1">
    <location>
        <begin position="56"/>
        <end position="75"/>
    </location>
</feature>
<keyword evidence="1" id="KW-0472">Membrane</keyword>
<protein>
    <submittedName>
        <fullName evidence="2">Uncharacterized protein</fullName>
    </submittedName>
</protein>
<comment type="caution">
    <text evidence="2">The sequence shown here is derived from an EMBL/GenBank/DDBJ whole genome shotgun (WGS) entry which is preliminary data.</text>
</comment>
<gene>
    <name evidence="2" type="ORF">EV213_104199</name>
</gene>
<feature type="transmembrane region" description="Helical" evidence="1">
    <location>
        <begin position="20"/>
        <end position="44"/>
    </location>
</feature>
<dbReference type="AlphaFoldDB" id="A0A4R6U4U8"/>
<evidence type="ECO:0000313" key="3">
    <source>
        <dbReference type="Proteomes" id="UP000295632"/>
    </source>
</evidence>
<keyword evidence="1" id="KW-1133">Transmembrane helix</keyword>
<proteinExistence type="predicted"/>
<evidence type="ECO:0000313" key="2">
    <source>
        <dbReference type="EMBL" id="TDQ41201.1"/>
    </source>
</evidence>
<evidence type="ECO:0000256" key="1">
    <source>
        <dbReference type="SAM" id="Phobius"/>
    </source>
</evidence>
<dbReference type="Proteomes" id="UP000295632">
    <property type="component" value="Unassembled WGS sequence"/>
</dbReference>
<organism evidence="2 3">
    <name type="scientific">Aureibacillus halotolerans</name>
    <dbReference type="NCBI Taxonomy" id="1508390"/>
    <lineage>
        <taxon>Bacteria</taxon>
        <taxon>Bacillati</taxon>
        <taxon>Bacillota</taxon>
        <taxon>Bacilli</taxon>
        <taxon>Bacillales</taxon>
        <taxon>Bacillaceae</taxon>
        <taxon>Aureibacillus</taxon>
    </lineage>
</organism>
<accession>A0A4R6U4U8</accession>
<reference evidence="2 3" key="1">
    <citation type="submission" date="2019-03" db="EMBL/GenBank/DDBJ databases">
        <title>Genomic Encyclopedia of Type Strains, Phase IV (KMG-IV): sequencing the most valuable type-strain genomes for metagenomic binning, comparative biology and taxonomic classification.</title>
        <authorList>
            <person name="Goeker M."/>
        </authorList>
    </citation>
    <scope>NUCLEOTIDE SEQUENCE [LARGE SCALE GENOMIC DNA]</scope>
    <source>
        <strain evidence="2 3">DSM 28697</strain>
    </source>
</reference>
<dbReference type="EMBL" id="SNYJ01000004">
    <property type="protein sequence ID" value="TDQ41201.1"/>
    <property type="molecule type" value="Genomic_DNA"/>
</dbReference>
<sequence>MLDKFKESVWWELLFNVTWVVLLFRFMDTPLFAYPLIVLGFLSVHFFKKSAKQRRWSLFGFLFCILLYSYVHFIFNPSL</sequence>
<keyword evidence="3" id="KW-1185">Reference proteome</keyword>